<dbReference type="EMBL" id="JAKHLF010000004">
    <property type="protein sequence ID" value="MCZ3844693.1"/>
    <property type="molecule type" value="Genomic_DNA"/>
</dbReference>
<proteinExistence type="predicted"/>
<gene>
    <name evidence="3" type="ORF">L2422_04035</name>
</gene>
<accession>A0AAP3GXS6</accession>
<sequence>MYKKIITSIALLLVFAGAITGCTQKKSTQSSAKQSQVVKKHHKKAKKSKKSKKTNSTNIDETESQSSSNSTISSNANVTNNQTTSNTNSQSKTNSQGSVNNNQTNSGKVVTNSNSTESLASAAVNDWLKRGGYPASFTDNDLVAYISSASNETQISVAEKASGHIVANYVEKANGLYYYDVVNNRLVKVN</sequence>
<evidence type="ECO:0000313" key="4">
    <source>
        <dbReference type="Proteomes" id="UP001213015"/>
    </source>
</evidence>
<dbReference type="AlphaFoldDB" id="A0AAP3GXS6"/>
<protein>
    <recommendedName>
        <fullName evidence="5">Lipoprotein</fullName>
    </recommendedName>
</protein>
<feature type="region of interest" description="Disordered" evidence="1">
    <location>
        <begin position="25"/>
        <end position="114"/>
    </location>
</feature>
<organism evidence="3 4">
    <name type="scientific">Lactobacillus mulieris</name>
    <dbReference type="NCBI Taxonomy" id="2508708"/>
    <lineage>
        <taxon>Bacteria</taxon>
        <taxon>Bacillati</taxon>
        <taxon>Bacillota</taxon>
        <taxon>Bacilli</taxon>
        <taxon>Lactobacillales</taxon>
        <taxon>Lactobacillaceae</taxon>
        <taxon>Lactobacillus</taxon>
    </lineage>
</organism>
<name>A0AAP3GXS6_9LACO</name>
<keyword evidence="2" id="KW-0732">Signal</keyword>
<dbReference type="PROSITE" id="PS51257">
    <property type="entry name" value="PROKAR_LIPOPROTEIN"/>
    <property type="match status" value="1"/>
</dbReference>
<feature type="signal peptide" evidence="2">
    <location>
        <begin position="1"/>
        <end position="20"/>
    </location>
</feature>
<evidence type="ECO:0000313" key="3">
    <source>
        <dbReference type="EMBL" id="MCZ3844693.1"/>
    </source>
</evidence>
<evidence type="ECO:0000256" key="1">
    <source>
        <dbReference type="SAM" id="MobiDB-lite"/>
    </source>
</evidence>
<dbReference type="Proteomes" id="UP001213015">
    <property type="component" value="Unassembled WGS sequence"/>
</dbReference>
<dbReference type="RefSeq" id="WP_006585934.1">
    <property type="nucleotide sequence ID" value="NZ_CABMGH010000043.1"/>
</dbReference>
<feature type="chain" id="PRO_5044474981" description="Lipoprotein" evidence="2">
    <location>
        <begin position="21"/>
        <end position="190"/>
    </location>
</feature>
<evidence type="ECO:0008006" key="5">
    <source>
        <dbReference type="Google" id="ProtNLM"/>
    </source>
</evidence>
<feature type="compositionally biased region" description="Low complexity" evidence="1">
    <location>
        <begin position="25"/>
        <end position="37"/>
    </location>
</feature>
<dbReference type="GeneID" id="97458610"/>
<feature type="compositionally biased region" description="Basic residues" evidence="1">
    <location>
        <begin position="38"/>
        <end position="53"/>
    </location>
</feature>
<feature type="compositionally biased region" description="Polar residues" evidence="1">
    <location>
        <begin position="99"/>
        <end position="114"/>
    </location>
</feature>
<evidence type="ECO:0000256" key="2">
    <source>
        <dbReference type="SAM" id="SignalP"/>
    </source>
</evidence>
<reference evidence="3" key="1">
    <citation type="submission" date="2022-01" db="EMBL/GenBank/DDBJ databases">
        <title>VMRC isolate genome collection.</title>
        <authorList>
            <person name="France M."/>
            <person name="Rutt L."/>
            <person name="Humphrys M."/>
            <person name="Ravel J."/>
        </authorList>
    </citation>
    <scope>NUCLEOTIDE SEQUENCE</scope>
    <source>
        <strain evidence="3">C0127B5</strain>
    </source>
</reference>
<feature type="compositionally biased region" description="Low complexity" evidence="1">
    <location>
        <begin position="64"/>
        <end position="98"/>
    </location>
</feature>
<comment type="caution">
    <text evidence="3">The sequence shown here is derived from an EMBL/GenBank/DDBJ whole genome shotgun (WGS) entry which is preliminary data.</text>
</comment>